<comment type="caution">
    <text evidence="3">The sequence shown here is derived from an EMBL/GenBank/DDBJ whole genome shotgun (WGS) entry which is preliminary data.</text>
</comment>
<dbReference type="GO" id="GO:0016020">
    <property type="term" value="C:membrane"/>
    <property type="evidence" value="ECO:0007669"/>
    <property type="project" value="TreeGrafter"/>
</dbReference>
<dbReference type="PRINTS" id="PR00111">
    <property type="entry name" value="ABHYDROLASE"/>
</dbReference>
<dbReference type="EMBL" id="FCOE02000043">
    <property type="protein sequence ID" value="SAK96196.1"/>
    <property type="molecule type" value="Genomic_DNA"/>
</dbReference>
<dbReference type="Pfam" id="PF00561">
    <property type="entry name" value="Abhydrolase_1"/>
    <property type="match status" value="1"/>
</dbReference>
<dbReference type="AlphaFoldDB" id="A0A158DPT5"/>
<evidence type="ECO:0000313" key="4">
    <source>
        <dbReference type="Proteomes" id="UP000054911"/>
    </source>
</evidence>
<dbReference type="PANTHER" id="PTHR43798">
    <property type="entry name" value="MONOACYLGLYCEROL LIPASE"/>
    <property type="match status" value="1"/>
</dbReference>
<evidence type="ECO:0000256" key="1">
    <source>
        <dbReference type="ARBA" id="ARBA00022801"/>
    </source>
</evidence>
<dbReference type="OrthoDB" id="9799989at2"/>
<dbReference type="InterPro" id="IPR050266">
    <property type="entry name" value="AB_hydrolase_sf"/>
</dbReference>
<dbReference type="PRINTS" id="PR00412">
    <property type="entry name" value="EPOXHYDRLASE"/>
</dbReference>
<gene>
    <name evidence="3" type="ORF">AWB80_07189</name>
</gene>
<sequence length="293" mass="32568">MPYLTTSDDVKLYYEEAGAGTPVVFVHEFGGDLRSWEPQMRYFSRRYRCIAFAARGYAPSDVPGDIDQYSQAIAARDIRDVLDALDIDRAHIVGLSMGGFATLHFGLDYADRARSLVVAGAGYGAEKEFEDTFREVSLEVAKQFEAQGAEQFAKTYSLAASRIAFQVKDPRGWLEFATMLGEHSARGSALTMRGVQARRPSIYDLETRLKAMTVPTLVIVGDEDDHCLQPGIYLKRTVPASGLVVMPKTGHTLNLEEPALFNQHVADFLAIVEQNRWLPRDPRAVPAQIMKTS</sequence>
<keyword evidence="4" id="KW-1185">Reference proteome</keyword>
<feature type="domain" description="AB hydrolase-1" evidence="2">
    <location>
        <begin position="22"/>
        <end position="258"/>
    </location>
</feature>
<keyword evidence="1 3" id="KW-0378">Hydrolase</keyword>
<dbReference type="InterPro" id="IPR000073">
    <property type="entry name" value="AB_hydrolase_1"/>
</dbReference>
<dbReference type="InterPro" id="IPR000639">
    <property type="entry name" value="Epox_hydrolase-like"/>
</dbReference>
<dbReference type="InterPro" id="IPR029058">
    <property type="entry name" value="AB_hydrolase_fold"/>
</dbReference>
<organism evidence="3 4">
    <name type="scientific">Caballeronia pedi</name>
    <dbReference type="NCBI Taxonomy" id="1777141"/>
    <lineage>
        <taxon>Bacteria</taxon>
        <taxon>Pseudomonadati</taxon>
        <taxon>Pseudomonadota</taxon>
        <taxon>Betaproteobacteria</taxon>
        <taxon>Burkholderiales</taxon>
        <taxon>Burkholderiaceae</taxon>
        <taxon>Caballeronia</taxon>
    </lineage>
</organism>
<dbReference type="Gene3D" id="3.40.50.1820">
    <property type="entry name" value="alpha/beta hydrolase"/>
    <property type="match status" value="1"/>
</dbReference>
<dbReference type="GO" id="GO:0016787">
    <property type="term" value="F:hydrolase activity"/>
    <property type="evidence" value="ECO:0007669"/>
    <property type="project" value="UniProtKB-KW"/>
</dbReference>
<reference evidence="3" key="1">
    <citation type="submission" date="2016-01" db="EMBL/GenBank/DDBJ databases">
        <authorList>
            <person name="Peeters C."/>
        </authorList>
    </citation>
    <scope>NUCLEOTIDE SEQUENCE [LARGE SCALE GENOMIC DNA]</scope>
    <source>
        <strain evidence="3">LMG 29323</strain>
    </source>
</reference>
<dbReference type="Proteomes" id="UP000054911">
    <property type="component" value="Unassembled WGS sequence"/>
</dbReference>
<dbReference type="STRING" id="1777141.AWB80_07189"/>
<dbReference type="RefSeq" id="WP_061179410.1">
    <property type="nucleotide sequence ID" value="NZ_FCOE02000043.1"/>
</dbReference>
<evidence type="ECO:0000313" key="3">
    <source>
        <dbReference type="EMBL" id="SAK96196.1"/>
    </source>
</evidence>
<name>A0A158DPT5_9BURK</name>
<accession>A0A158DPT5</accession>
<proteinExistence type="predicted"/>
<dbReference type="SUPFAM" id="SSF53474">
    <property type="entry name" value="alpha/beta-Hydrolases"/>
    <property type="match status" value="1"/>
</dbReference>
<dbReference type="PANTHER" id="PTHR43798:SF31">
    <property type="entry name" value="AB HYDROLASE SUPERFAMILY PROTEIN YCLE"/>
    <property type="match status" value="1"/>
</dbReference>
<evidence type="ECO:0000259" key="2">
    <source>
        <dbReference type="Pfam" id="PF00561"/>
    </source>
</evidence>
<protein>
    <submittedName>
        <fullName evidence="3">Alpha/beta hydrolase</fullName>
    </submittedName>
</protein>